<dbReference type="Pfam" id="PF12624">
    <property type="entry name" value="VPS13_N"/>
    <property type="match status" value="1"/>
</dbReference>
<dbReference type="EMBL" id="JAAWWB010000001">
    <property type="protein sequence ID" value="KAG6794160.1"/>
    <property type="molecule type" value="Genomic_DNA"/>
</dbReference>
<dbReference type="OrthoDB" id="428159at2759"/>
<keyword evidence="4" id="KW-1185">Reference proteome</keyword>
<protein>
    <recommendedName>
        <fullName evidence="2">Chorein N-terminal domain-containing protein</fullName>
    </recommendedName>
</protein>
<feature type="domain" description="Chorein N-terminal" evidence="2">
    <location>
        <begin position="1"/>
        <end position="610"/>
    </location>
</feature>
<comment type="caution">
    <text evidence="3">The sequence shown here is derived from an EMBL/GenBank/DDBJ whole genome shotgun (WGS) entry which is preliminary data.</text>
</comment>
<accession>A0A8X8DLL0</accession>
<gene>
    <name evidence="3" type="ORF">POTOM_003395</name>
</gene>
<dbReference type="PANTHER" id="PTHR16166">
    <property type="entry name" value="VACUOLAR PROTEIN SORTING-ASSOCIATED PROTEIN VPS13"/>
    <property type="match status" value="1"/>
</dbReference>
<proteinExistence type="predicted"/>
<evidence type="ECO:0000313" key="3">
    <source>
        <dbReference type="EMBL" id="KAG6794160.1"/>
    </source>
</evidence>
<dbReference type="Proteomes" id="UP000886885">
    <property type="component" value="Chromosome 1A"/>
</dbReference>
<organism evidence="3 4">
    <name type="scientific">Populus tomentosa</name>
    <name type="common">Chinese white poplar</name>
    <dbReference type="NCBI Taxonomy" id="118781"/>
    <lineage>
        <taxon>Eukaryota</taxon>
        <taxon>Viridiplantae</taxon>
        <taxon>Streptophyta</taxon>
        <taxon>Embryophyta</taxon>
        <taxon>Tracheophyta</taxon>
        <taxon>Spermatophyta</taxon>
        <taxon>Magnoliopsida</taxon>
        <taxon>eudicotyledons</taxon>
        <taxon>Gunneridae</taxon>
        <taxon>Pentapetalae</taxon>
        <taxon>rosids</taxon>
        <taxon>fabids</taxon>
        <taxon>Malpighiales</taxon>
        <taxon>Salicaceae</taxon>
        <taxon>Saliceae</taxon>
        <taxon>Populus</taxon>
    </lineage>
</organism>
<dbReference type="InterPro" id="IPR026854">
    <property type="entry name" value="VPS13_N"/>
</dbReference>
<dbReference type="GO" id="GO:0006623">
    <property type="term" value="P:protein targeting to vacuole"/>
    <property type="evidence" value="ECO:0007669"/>
    <property type="project" value="TreeGrafter"/>
</dbReference>
<reference evidence="3" key="1">
    <citation type="journal article" date="2020" name="bioRxiv">
        <title>Hybrid origin of Populus tomentosa Carr. identified through genome sequencing and phylogenomic analysis.</title>
        <authorList>
            <person name="An X."/>
            <person name="Gao K."/>
            <person name="Chen Z."/>
            <person name="Li J."/>
            <person name="Yang X."/>
            <person name="Yang X."/>
            <person name="Zhou J."/>
            <person name="Guo T."/>
            <person name="Zhao T."/>
            <person name="Huang S."/>
            <person name="Miao D."/>
            <person name="Khan W.U."/>
            <person name="Rao P."/>
            <person name="Ye M."/>
            <person name="Lei B."/>
            <person name="Liao W."/>
            <person name="Wang J."/>
            <person name="Ji L."/>
            <person name="Li Y."/>
            <person name="Guo B."/>
            <person name="Mustafa N.S."/>
            <person name="Li S."/>
            <person name="Yun Q."/>
            <person name="Keller S.R."/>
            <person name="Mao J."/>
            <person name="Zhang R."/>
            <person name="Strauss S.H."/>
        </authorList>
    </citation>
    <scope>NUCLEOTIDE SEQUENCE</scope>
    <source>
        <strain evidence="3">GM15</strain>
        <tissue evidence="3">Leaf</tissue>
    </source>
</reference>
<dbReference type="InterPro" id="IPR026847">
    <property type="entry name" value="VPS13"/>
</dbReference>
<evidence type="ECO:0000259" key="2">
    <source>
        <dbReference type="Pfam" id="PF12624"/>
    </source>
</evidence>
<dbReference type="PANTHER" id="PTHR16166:SF143">
    <property type="entry name" value="PROTEIN SORTING-ASSOCIATED PROTEIN, PUTATIVE (DUF1162)-RELATED"/>
    <property type="match status" value="1"/>
</dbReference>
<dbReference type="AlphaFoldDB" id="A0A8X8DLL0"/>
<dbReference type="GO" id="GO:0045053">
    <property type="term" value="P:protein retention in Golgi apparatus"/>
    <property type="evidence" value="ECO:0007669"/>
    <property type="project" value="TreeGrafter"/>
</dbReference>
<evidence type="ECO:0000256" key="1">
    <source>
        <dbReference type="ARBA" id="ARBA00022448"/>
    </source>
</evidence>
<sequence>MFEGLVHRVLVGYLGRYFKNIQKEQLKLSLWNEEVLLENVDLIPEAFDYLQLPFSIKQGRVGRLSIKLSWKKIGWDHPIIIAVEDVFICLSQRDDQEWNLDAVERREFAAKKAQLAAAELSKLSKRICGKLFALHFRASVVYFVSARIPKLNGYNQAGKSFISYITAKVLDSIQLSIRNFHVQYSERQFDLVSLIHNLPVLFVVPLNLLSYYVILAQVLFGLQFSNLTVKQNLVGSFGAKMVGGQVNKTASIEGLEIYCTTSKGDIDSMGLDDDVDSKSWCTARNGGNEFDYLLQPLNVSVSLGVNRAGKLDSDLPQYSIRADLNELAVSLNEIQLKRILILSDYLSTSSLREKYGRYRPWGCPLSRKQDGWQRLWWHYAQESILADVRLKLKKTSWRYLGQRLSFRRKYINLYQTKLEFLHREQAIDEYIIQDLEQMEKESDIDDILSYRSVAELKLQEVLSNSLSSNMEVNSTHSFIEKSQNDERSSSGSRGWLNWISRGMLGAGGTDDSTQFSGVVSDEVVKDIYEATEFQPSVLSSGDVDANYKMFTCAMKFTVGCITATLQSKSYSKKIADLIFNELVIECKLWEELATVVCHFRSGKMFDPCNKKVILQIGRVCLLISQLYMLQAMCILKIFSSFCFHEVLSPLLINHIFYN</sequence>
<evidence type="ECO:0000313" key="4">
    <source>
        <dbReference type="Proteomes" id="UP000886885"/>
    </source>
</evidence>
<name>A0A8X8DLL0_POPTO</name>
<keyword evidence="1" id="KW-0813">Transport</keyword>